<organism evidence="1">
    <name type="scientific">Mus musculus</name>
    <name type="common">Mouse</name>
    <dbReference type="NCBI Taxonomy" id="10090"/>
    <lineage>
        <taxon>Eukaryota</taxon>
        <taxon>Metazoa</taxon>
        <taxon>Chordata</taxon>
        <taxon>Craniata</taxon>
        <taxon>Vertebrata</taxon>
        <taxon>Euteleostomi</taxon>
        <taxon>Mammalia</taxon>
        <taxon>Eutheria</taxon>
        <taxon>Euarchontoglires</taxon>
        <taxon>Glires</taxon>
        <taxon>Rodentia</taxon>
        <taxon>Myomorpha</taxon>
        <taxon>Muroidea</taxon>
        <taxon>Muridae</taxon>
        <taxon>Murinae</taxon>
        <taxon>Mus</taxon>
        <taxon>Mus</taxon>
    </lineage>
</organism>
<reference evidence="1" key="6">
    <citation type="journal article" date="2002" name="Nature">
        <title>Analysis of the mouse transcriptome based on functional annotation of 60,770 full-length cDNAs.</title>
        <authorList>
            <consortium name="The FANTOM Consortium and the RIKEN Genome Exploration Research Group Phase I and II Team"/>
        </authorList>
    </citation>
    <scope>NUCLEOTIDE SEQUENCE</scope>
    <source>
        <strain evidence="1">C57BL/6J</strain>
        <tissue evidence="1">Diencephalon</tissue>
    </source>
</reference>
<proteinExistence type="evidence at transcript level"/>
<dbReference type="RNAct" id="Q9D253">
    <property type="molecule type" value="protein"/>
</dbReference>
<reference evidence="1" key="1">
    <citation type="journal article" date="1999" name="Methods Enzymol.">
        <title>High-efficiency full-length cDNA cloning.</title>
        <authorList>
            <person name="Carninci P."/>
            <person name="Hayashizaki Y."/>
        </authorList>
    </citation>
    <scope>NUCLEOTIDE SEQUENCE</scope>
    <source>
        <strain evidence="1">C57BL/6J</strain>
        <tissue evidence="1">Diencephalon</tissue>
    </source>
</reference>
<sequence>MALYSLKNRAQCSGLPALQCWPHLCCRAPGLEVSRLALGPSVHAVQEHWSMLPSSQSVWLSNSLRPREAQLSLDVETGVHGPASDARFGESCGLEYSTQASLNILIAKKCGVPQLSARLGGCHETWILMSLLTAWY</sequence>
<accession>Q9D253</accession>
<evidence type="ECO:0000313" key="1">
    <source>
        <dbReference type="EMBL" id="BAB32087.1"/>
    </source>
</evidence>
<reference evidence="1" key="4">
    <citation type="submission" date="2000-08" db="EMBL/GenBank/DDBJ databases">
        <authorList>
            <person name="Adachi J."/>
            <person name="Aizawa K."/>
            <person name="Akahira S."/>
            <person name="Akimura T."/>
            <person name="Arai A."/>
            <person name="Aono H."/>
            <person name="Arakawa T."/>
            <person name="Bono H."/>
            <person name="Carninci P."/>
            <person name="Fukuda S."/>
            <person name="Fukunishi Y."/>
            <person name="Furuno M."/>
            <person name="Hanagaki T."/>
            <person name="Hara A."/>
            <person name="Hayatsu N."/>
            <person name="Hiramoto K."/>
            <person name="Hiraoka T."/>
            <person name="Hori F."/>
            <person name="Imotani K."/>
            <person name="Ishii Y."/>
            <person name="Itoh M."/>
            <person name="Izawa M."/>
            <person name="Kasukawa T."/>
            <person name="Kato H."/>
            <person name="Kawai J."/>
            <person name="Kojima Y."/>
            <person name="Konno H."/>
            <person name="Kouda M."/>
            <person name="Koya S."/>
            <person name="Kurihara C."/>
            <person name="Matsuyama T."/>
            <person name="Miyazaki A."/>
            <person name="Nishi K."/>
            <person name="Nomura K."/>
            <person name="Numazaki R."/>
            <person name="Ohno M."/>
            <person name="Okazaki Y."/>
            <person name="Okido T."/>
            <person name="Owa C."/>
            <person name="Saito H."/>
            <person name="Saito R."/>
            <person name="Sakai C."/>
            <person name="Sakai K."/>
            <person name="Sano H."/>
            <person name="Sasaki D."/>
            <person name="Shibata K."/>
            <person name="Shibata Y."/>
            <person name="Shinagawa A."/>
            <person name="Shiraki T."/>
            <person name="Sogabe Y."/>
            <person name="Suzuki H."/>
            <person name="Tagami M."/>
            <person name="Tagawa A."/>
            <person name="Takahashi F."/>
            <person name="Tanaka T."/>
            <person name="Tejima Y."/>
            <person name="Toya T."/>
            <person name="Yamamura T."/>
            <person name="Yasunishi A."/>
            <person name="Yoshida K."/>
            <person name="Yoshino M."/>
            <person name="Muramatsu M."/>
            <person name="Hayashizaki Y."/>
        </authorList>
    </citation>
    <scope>NUCLEOTIDE SEQUENCE</scope>
    <source>
        <strain evidence="1">C57BL/6J</strain>
        <tissue evidence="1">Diencephalon</tissue>
    </source>
</reference>
<reference evidence="1" key="2">
    <citation type="journal article" date="2000" name="Genome Res.">
        <title>Normalization and subtraction of cap-trapper-selected cDNAs to prepare full-length cDNA libraries for rapid discovery of new genes.</title>
        <authorList>
            <person name="Carninci P."/>
            <person name="Shibata Y."/>
            <person name="Hayatsu N."/>
            <person name="Sugahara Y."/>
            <person name="Shibata K."/>
            <person name="Itoh M."/>
            <person name="Konno H."/>
            <person name="Okazaki Y."/>
            <person name="Muramatsu M."/>
            <person name="Hayashizaki Y."/>
        </authorList>
    </citation>
    <scope>NUCLEOTIDE SEQUENCE</scope>
    <source>
        <strain evidence="1">C57BL/6J</strain>
        <tissue evidence="1">Diencephalon</tissue>
    </source>
</reference>
<dbReference type="HOGENOM" id="CLU_1874774_0_0_1"/>
<reference evidence="1" key="7">
    <citation type="journal article" date="2005" name="Science">
        <title>The Transcriptional Landscape of the Mammalian Genome.</title>
        <authorList>
            <consortium name="The FANTOM Consortium"/>
            <consortium name="Riken Genome Exploration Research Group and Genome Science Group (Genome Network Project Core Group)"/>
        </authorList>
    </citation>
    <scope>NUCLEOTIDE SEQUENCE</scope>
    <source>
        <strain evidence="1">C57BL/6J</strain>
        <tissue evidence="1">Diencephalon</tissue>
    </source>
</reference>
<evidence type="ECO:0000313" key="2">
    <source>
        <dbReference type="MGI" id="MGI:1924475"/>
    </source>
</evidence>
<protein>
    <submittedName>
        <fullName evidence="1">Uncharacterized protein</fullName>
    </submittedName>
</protein>
<reference evidence="1" key="3">
    <citation type="journal article" date="2000" name="Genome Res.">
        <title>RIKEN integrated sequence analysis (RISA) system--384-format sequencing pipeline with 384 multicapillary sequencer.</title>
        <authorList>
            <person name="Shibata K."/>
            <person name="Itoh M."/>
            <person name="Aizawa K."/>
            <person name="Nagaoka S."/>
            <person name="Sasaki N."/>
            <person name="Carninci P."/>
            <person name="Konno H."/>
            <person name="Akiyama J."/>
            <person name="Nishi K."/>
            <person name="Kitsunai T."/>
            <person name="Tashiro H."/>
            <person name="Itoh M."/>
            <person name="Sumi N."/>
            <person name="Ishii Y."/>
            <person name="Nakamura S."/>
            <person name="Hazama M."/>
            <person name="Nishine T."/>
            <person name="Harada A."/>
            <person name="Yamamoto R."/>
            <person name="Matsumoto H."/>
            <person name="Sakaguchi S."/>
            <person name="Ikegami T."/>
            <person name="Kashiwagi K."/>
            <person name="Fujiwake S."/>
            <person name="Inoue K."/>
            <person name="Togawa Y."/>
            <person name="Izawa M."/>
            <person name="Ohara E."/>
            <person name="Watahiki M."/>
            <person name="Yoneda Y."/>
            <person name="Ishikawa T."/>
            <person name="Ozawa K."/>
            <person name="Tanaka T."/>
            <person name="Matsuura S."/>
            <person name="Kawai J."/>
            <person name="Okazaki Y."/>
            <person name="Muramatsu M."/>
            <person name="Inoue Y."/>
            <person name="Kira A."/>
            <person name="Hayashizaki Y."/>
        </authorList>
    </citation>
    <scope>NUCLEOTIDE SEQUENCE</scope>
    <source>
        <strain evidence="1">C57BL/6J</strain>
        <tissue evidence="1">Diencephalon</tissue>
    </source>
</reference>
<reference evidence="1" key="5">
    <citation type="journal article" date="2001" name="Nature">
        <title>Functional annotation of a full-length mouse cDNA collection.</title>
        <authorList>
            <consortium name="The RIKEN Genome Exploration Research Group Phase II Team and the FANTOM Consortium"/>
        </authorList>
    </citation>
    <scope>NUCLEOTIDE SEQUENCE</scope>
    <source>
        <strain evidence="1">C57BL/6J</strain>
        <tissue evidence="1">Diencephalon</tissue>
    </source>
</reference>
<dbReference type="AlphaFoldDB" id="Q9D253"/>
<dbReference type="AGR" id="MGI:1924475"/>
<dbReference type="MGI" id="MGI:1924475">
    <property type="gene designation" value="9330161L09Rik"/>
</dbReference>
<gene>
    <name evidence="2" type="primary">9330161L09Rik</name>
</gene>
<name>Q9D253_MOUSE</name>
<reference evidence="1" key="8">
    <citation type="journal article" date="2005" name="Science">
        <title>Antisense Transcription in the Mammalian Transcriptome.</title>
        <authorList>
            <consortium name="RIKEN Genome Exploration Research Group and Genome Science Group (Genome Network Project Core Group) and the FANTOM Consortium"/>
        </authorList>
    </citation>
    <scope>NUCLEOTIDE SEQUENCE</scope>
    <source>
        <strain evidence="1">C57BL/6J</strain>
        <tissue evidence="1">Diencephalon</tissue>
    </source>
</reference>
<dbReference type="EMBL" id="AK020378">
    <property type="protein sequence ID" value="BAB32087.1"/>
    <property type="molecule type" value="mRNA"/>
</dbReference>